<dbReference type="InterPro" id="IPR036388">
    <property type="entry name" value="WH-like_DNA-bd_sf"/>
</dbReference>
<keyword evidence="1" id="KW-0175">Coiled coil</keyword>
<dbReference type="Gene3D" id="1.10.10.10">
    <property type="entry name" value="Winged helix-like DNA-binding domain superfamily/Winged helix DNA-binding domain"/>
    <property type="match status" value="1"/>
</dbReference>
<dbReference type="PROSITE" id="PS51688">
    <property type="entry name" value="ICA"/>
    <property type="match status" value="1"/>
</dbReference>
<dbReference type="Pfam" id="PF13884">
    <property type="entry name" value="Peptidase_S74"/>
    <property type="match status" value="1"/>
</dbReference>
<reference evidence="3 4" key="1">
    <citation type="journal article" date="2009" name="Stand. Genomic Sci.">
        <title>Complete genome sequence of Dyadobacter fermentans type strain (NS114).</title>
        <authorList>
            <person name="Lang E."/>
            <person name="Lapidus A."/>
            <person name="Chertkov O."/>
            <person name="Brettin T."/>
            <person name="Detter J.C."/>
            <person name="Han C."/>
            <person name="Copeland A."/>
            <person name="Glavina Del Rio T."/>
            <person name="Nolan M."/>
            <person name="Chen F."/>
            <person name="Lucas S."/>
            <person name="Tice H."/>
            <person name="Cheng J.F."/>
            <person name="Land M."/>
            <person name="Hauser L."/>
            <person name="Chang Y.J."/>
            <person name="Jeffries C.D."/>
            <person name="Kopitz M."/>
            <person name="Bruce D."/>
            <person name="Goodwin L."/>
            <person name="Pitluck S."/>
            <person name="Ovchinnikova G."/>
            <person name="Pati A."/>
            <person name="Ivanova N."/>
            <person name="Mavrommatis K."/>
            <person name="Chen A."/>
            <person name="Palaniappan K."/>
            <person name="Chain P."/>
            <person name="Bristow J."/>
            <person name="Eisen J.A."/>
            <person name="Markowitz V."/>
            <person name="Hugenholtz P."/>
            <person name="Goker M."/>
            <person name="Rohde M."/>
            <person name="Kyrpides N.C."/>
            <person name="Klenk H.P."/>
        </authorList>
    </citation>
    <scope>NUCLEOTIDE SEQUENCE [LARGE SCALE GENOMIC DNA]</scope>
    <source>
        <strain evidence="4">ATCC 700827 / DSM 18053 / CIP 107007 / KCTC 52180 / NS114</strain>
    </source>
</reference>
<dbReference type="SUPFAM" id="SSF101967">
    <property type="entry name" value="Adhesin YadA, collagen-binding domain"/>
    <property type="match status" value="1"/>
</dbReference>
<keyword evidence="4" id="KW-1185">Reference proteome</keyword>
<protein>
    <recommendedName>
        <fullName evidence="2">Peptidase S74 domain-containing protein</fullName>
    </recommendedName>
</protein>
<evidence type="ECO:0000313" key="4">
    <source>
        <dbReference type="Proteomes" id="UP000002011"/>
    </source>
</evidence>
<dbReference type="InterPro" id="IPR011049">
    <property type="entry name" value="Serralysin-like_metalloprot_C"/>
</dbReference>
<dbReference type="eggNOG" id="COG5295">
    <property type="taxonomic scope" value="Bacteria"/>
</dbReference>
<dbReference type="InterPro" id="IPR030392">
    <property type="entry name" value="S74_ICA"/>
</dbReference>
<evidence type="ECO:0000313" key="3">
    <source>
        <dbReference type="EMBL" id="ACT93747.1"/>
    </source>
</evidence>
<proteinExistence type="predicted"/>
<gene>
    <name evidence="3" type="ordered locus">Dfer_2529</name>
</gene>
<dbReference type="HOGENOM" id="CLU_605248_0_0_10"/>
<organism evidence="3 4">
    <name type="scientific">Dyadobacter fermentans (strain ATCC 700827 / DSM 18053 / CIP 107007 / KCTC 52180 / NS114)</name>
    <dbReference type="NCBI Taxonomy" id="471854"/>
    <lineage>
        <taxon>Bacteria</taxon>
        <taxon>Pseudomonadati</taxon>
        <taxon>Bacteroidota</taxon>
        <taxon>Cytophagia</taxon>
        <taxon>Cytophagales</taxon>
        <taxon>Spirosomataceae</taxon>
        <taxon>Dyadobacter</taxon>
    </lineage>
</organism>
<accession>C6W1L7</accession>
<dbReference type="Gene3D" id="2.150.10.10">
    <property type="entry name" value="Serralysin-like metalloprotease, C-terminal"/>
    <property type="match status" value="1"/>
</dbReference>
<feature type="domain" description="Peptidase S74" evidence="2">
    <location>
        <begin position="339"/>
        <end position="433"/>
    </location>
</feature>
<feature type="coiled-coil region" evidence="1">
    <location>
        <begin position="412"/>
        <end position="439"/>
    </location>
</feature>
<name>C6W1L7_DYAFD</name>
<evidence type="ECO:0000259" key="2">
    <source>
        <dbReference type="PROSITE" id="PS51688"/>
    </source>
</evidence>
<dbReference type="KEGG" id="dfe:Dfer_2529"/>
<sequence>MLFAVVFLLGVATTVAFSQVHRSFNFQGVARNADGKVIANGSIQLRFTIHRDDPAGEVVFSEEKEAITNSFGSFDTYIGTGGSLAGIDWEHGNLFLQTEISTGPNNPPAFVDLGVTRLRSVPYALYSIETKKLSNYNPMVLLGDPLKGDIFPTVGTGSRLIWHPKKAAFRVGYVSNDFWENPQIGENSFAAGKDTWAGGNAAIALGLGTIAKVANSISVGSYNDNSDPIHNTSEDRLFEIGNGINNANRSNALTVLKNGKVGIGPNSKSPMYILDIDSPLRIKHSNTTARVYFNNSSGVAESFVGMANDNEIGLYSGGKWLLVANKNGTVYMDNYYLTSDKRLKTDFKNLSASLAKISQLQGYSYRWLDTTRTQTLQTGLIAQEVEKLFPELVNTDDNGYKSMNYNGLIPHLIEAVKELKGQTAQIAELRNELNELKMLTGQKSPNGTTAGSGKSK</sequence>
<dbReference type="eggNOG" id="COG2885">
    <property type="taxonomic scope" value="Bacteria"/>
</dbReference>
<evidence type="ECO:0000256" key="1">
    <source>
        <dbReference type="SAM" id="Coils"/>
    </source>
</evidence>
<dbReference type="STRING" id="471854.Dfer_2529"/>
<dbReference type="AlphaFoldDB" id="C6W1L7"/>
<dbReference type="EMBL" id="CP001619">
    <property type="protein sequence ID" value="ACT93747.1"/>
    <property type="molecule type" value="Genomic_DNA"/>
</dbReference>
<dbReference type="Proteomes" id="UP000002011">
    <property type="component" value="Chromosome"/>
</dbReference>